<dbReference type="SUPFAM" id="SSF56281">
    <property type="entry name" value="Metallo-hydrolase/oxidoreductase"/>
    <property type="match status" value="1"/>
</dbReference>
<protein>
    <recommendedName>
        <fullName evidence="1">Metallo-beta-lactamase domain-containing protein</fullName>
    </recommendedName>
</protein>
<dbReference type="Proteomes" id="UP000235828">
    <property type="component" value="Chromosome A"/>
</dbReference>
<evidence type="ECO:0000259" key="1">
    <source>
        <dbReference type="SMART" id="SM00849"/>
    </source>
</evidence>
<dbReference type="Pfam" id="PF00753">
    <property type="entry name" value="Lactamase_B"/>
    <property type="match status" value="1"/>
</dbReference>
<accession>A0A2N8ZHI5</accession>
<evidence type="ECO:0000313" key="3">
    <source>
        <dbReference type="Proteomes" id="UP000235828"/>
    </source>
</evidence>
<dbReference type="InterPro" id="IPR001279">
    <property type="entry name" value="Metallo-B-lactamas"/>
</dbReference>
<dbReference type="SMART" id="SM00849">
    <property type="entry name" value="Lactamase_B"/>
    <property type="match status" value="1"/>
</dbReference>
<dbReference type="InterPro" id="IPR036866">
    <property type="entry name" value="RibonucZ/Hydroxyglut_hydro"/>
</dbReference>
<reference evidence="2 3" key="1">
    <citation type="submission" date="2017-10" db="EMBL/GenBank/DDBJ databases">
        <authorList>
            <person name="Banno H."/>
            <person name="Chua N.-H."/>
        </authorList>
    </citation>
    <scope>NUCLEOTIDE SEQUENCE [LARGE SCALE GENOMIC DNA]</scope>
    <source>
        <strain evidence="2">Vibrio tapetis CECT4600</strain>
    </source>
</reference>
<dbReference type="EMBL" id="LT960611">
    <property type="protein sequence ID" value="SON51359.1"/>
    <property type="molecule type" value="Genomic_DNA"/>
</dbReference>
<keyword evidence="3" id="KW-1185">Reference proteome</keyword>
<dbReference type="Gene3D" id="3.60.15.10">
    <property type="entry name" value="Ribonuclease Z/Hydroxyacylglutathione hydrolase-like"/>
    <property type="match status" value="1"/>
</dbReference>
<name>A0A2N8ZHI5_9VIBR</name>
<evidence type="ECO:0000313" key="2">
    <source>
        <dbReference type="EMBL" id="SON51359.1"/>
    </source>
</evidence>
<dbReference type="InterPro" id="IPR052159">
    <property type="entry name" value="Competence_DNA_uptake"/>
</dbReference>
<dbReference type="PANTHER" id="PTHR30619:SF1">
    <property type="entry name" value="RECOMBINATION PROTEIN 2"/>
    <property type="match status" value="1"/>
</dbReference>
<feature type="domain" description="Metallo-beta-lactamase" evidence="1">
    <location>
        <begin position="11"/>
        <end position="211"/>
    </location>
</feature>
<dbReference type="AlphaFoldDB" id="A0A2N8ZHI5"/>
<organism evidence="2 3">
    <name type="scientific">Vibrio tapetis subsp. tapetis</name>
    <dbReference type="NCBI Taxonomy" id="1671868"/>
    <lineage>
        <taxon>Bacteria</taxon>
        <taxon>Pseudomonadati</taxon>
        <taxon>Pseudomonadota</taxon>
        <taxon>Gammaproteobacteria</taxon>
        <taxon>Vibrionales</taxon>
        <taxon>Vibrionaceae</taxon>
        <taxon>Vibrio</taxon>
    </lineage>
</organism>
<gene>
    <name evidence="2" type="ORF">VTAP4600_A3412</name>
</gene>
<sequence length="312" mass="34371">MVDIRVVDVGPGLCVLATDTVNDKHVLYDAGRWTNSYCYDYVVDKVERDISLVVISHLDSDHFSNLPDILEQKKAELIVHTGYKRRKTTWHAANHAIAMGAKRGSTVINLQSTSLDMMVSPIVIGDMTIDFVYGLGEWDVNKGRLSESHLRNALSIVVRLSAHGKEVLLAGDTVGRHDGDPQDSCLYAEQDMVTAVTRDKLEADVLIAPHHGADNASSSCFLEAVSPTYVIYSAGHSYKHPREVTARRTLTTLGIPQTNMFRTDRGDDEGDLEWDFQRIPGCSDQAGDDDVAIELSATSLHVSYVNPLNECG</sequence>
<dbReference type="KEGG" id="vta:A3412"/>
<dbReference type="PANTHER" id="PTHR30619">
    <property type="entry name" value="DNA INTERNALIZATION/COMPETENCE PROTEIN COMEC/REC2"/>
    <property type="match status" value="1"/>
</dbReference>
<proteinExistence type="predicted"/>